<dbReference type="InterPro" id="IPR002864">
    <property type="entry name" value="Acyl-ACP_thioesterase_NHD"/>
</dbReference>
<accession>A0AAW3JNL6</accession>
<organism evidence="10 11">
    <name type="scientific">Butyribacter intestini</name>
    <dbReference type="NCBI Taxonomy" id="1703332"/>
    <lineage>
        <taxon>Bacteria</taxon>
        <taxon>Bacillati</taxon>
        <taxon>Bacillota</taxon>
        <taxon>Clostridia</taxon>
        <taxon>Lachnospirales</taxon>
        <taxon>Lachnospiraceae</taxon>
        <taxon>Butyribacter</taxon>
    </lineage>
</organism>
<dbReference type="AlphaFoldDB" id="A0AAW3JNL6"/>
<dbReference type="Proteomes" id="UP000050833">
    <property type="component" value="Unassembled WGS sequence"/>
</dbReference>
<dbReference type="SUPFAM" id="SSF54637">
    <property type="entry name" value="Thioesterase/thiol ester dehydrase-isomerase"/>
    <property type="match status" value="2"/>
</dbReference>
<dbReference type="CDD" id="cd00586">
    <property type="entry name" value="4HBT"/>
    <property type="match status" value="1"/>
</dbReference>
<reference evidence="10 11" key="1">
    <citation type="submission" date="2015-10" db="EMBL/GenBank/DDBJ databases">
        <title>Butyribacter intestini gen. nov., sp. nov., a butyric acid-producing bacterium of the family Lachnospiraceae isolated from the human faeces.</title>
        <authorList>
            <person name="Zou Y."/>
            <person name="Xue W."/>
            <person name="Luo G."/>
            <person name="Lv M."/>
        </authorList>
    </citation>
    <scope>NUCLEOTIDE SEQUENCE [LARGE SCALE GENOMIC DNA]</scope>
    <source>
        <strain evidence="10 11">TF01-11</strain>
    </source>
</reference>
<keyword evidence="4" id="KW-0276">Fatty acid metabolism</keyword>
<sequence length="235" mass="27119">MYTFNSRVRYSEVDSDARLTLDGIINYMQDCTNFQSEDLGVGLDFHKERQIAWILNSWQIVIDEYPRMGENIIIGTQSFGYEKMFGHRNFLITKEDGSRVAIANSLWVLMDLKKNRPMIVTPEIGDVYGTHEPLEMDYAPRKIKVPEGGVKGREFVVQESQLDTNHHVNNGQYVRMAMNQIELKSVKELRVEYKKQALLGDVIVPVICEQENETFVSLDDEEGKAYAVVQFKTIR</sequence>
<keyword evidence="3" id="KW-0378">Hydrolase</keyword>
<keyword evidence="11" id="KW-1185">Reference proteome</keyword>
<dbReference type="InterPro" id="IPR045023">
    <property type="entry name" value="FATA/B"/>
</dbReference>
<keyword evidence="2" id="KW-0444">Lipid biosynthesis</keyword>
<evidence type="ECO:0000256" key="4">
    <source>
        <dbReference type="ARBA" id="ARBA00022832"/>
    </source>
</evidence>
<evidence type="ECO:0000256" key="5">
    <source>
        <dbReference type="ARBA" id="ARBA00022946"/>
    </source>
</evidence>
<protein>
    <recommendedName>
        <fullName evidence="12">Acyl-ACP thioesterase</fullName>
    </recommendedName>
</protein>
<gene>
    <name evidence="10" type="ORF">APZ18_14705</name>
</gene>
<evidence type="ECO:0000259" key="8">
    <source>
        <dbReference type="Pfam" id="PF01643"/>
    </source>
</evidence>
<dbReference type="PANTHER" id="PTHR31727:SF6">
    <property type="entry name" value="OLEOYL-ACYL CARRIER PROTEIN THIOESTERASE 1, CHLOROPLASTIC"/>
    <property type="match status" value="1"/>
</dbReference>
<evidence type="ECO:0008006" key="12">
    <source>
        <dbReference type="Google" id="ProtNLM"/>
    </source>
</evidence>
<dbReference type="GO" id="GO:0000036">
    <property type="term" value="F:acyl carrier activity"/>
    <property type="evidence" value="ECO:0007669"/>
    <property type="project" value="TreeGrafter"/>
</dbReference>
<dbReference type="GO" id="GO:0016297">
    <property type="term" value="F:fatty acyl-[ACP] hydrolase activity"/>
    <property type="evidence" value="ECO:0007669"/>
    <property type="project" value="InterPro"/>
</dbReference>
<keyword evidence="6" id="KW-0443">Lipid metabolism</keyword>
<evidence type="ECO:0000256" key="2">
    <source>
        <dbReference type="ARBA" id="ARBA00022516"/>
    </source>
</evidence>
<dbReference type="Gene3D" id="3.10.129.10">
    <property type="entry name" value="Hotdog Thioesterase"/>
    <property type="match status" value="1"/>
</dbReference>
<comment type="caution">
    <text evidence="10">The sequence shown here is derived from an EMBL/GenBank/DDBJ whole genome shotgun (WGS) entry which is preliminary data.</text>
</comment>
<evidence type="ECO:0000313" key="10">
    <source>
        <dbReference type="EMBL" id="KQC84150.1"/>
    </source>
</evidence>
<dbReference type="EMBL" id="LLKB01000007">
    <property type="protein sequence ID" value="KQC84150.1"/>
    <property type="molecule type" value="Genomic_DNA"/>
</dbReference>
<dbReference type="Pfam" id="PF20791">
    <property type="entry name" value="Acyl-ACP_TE_C"/>
    <property type="match status" value="1"/>
</dbReference>
<name>A0AAW3JNL6_9FIRM</name>
<dbReference type="InterPro" id="IPR049427">
    <property type="entry name" value="Acyl-ACP_TE_C"/>
</dbReference>
<evidence type="ECO:0000256" key="1">
    <source>
        <dbReference type="ARBA" id="ARBA00006500"/>
    </source>
</evidence>
<dbReference type="PANTHER" id="PTHR31727">
    <property type="entry name" value="OLEOYL-ACYL CARRIER PROTEIN THIOESTERASE 1, CHLOROPLASTIC"/>
    <property type="match status" value="1"/>
</dbReference>
<evidence type="ECO:0000259" key="9">
    <source>
        <dbReference type="Pfam" id="PF20791"/>
    </source>
</evidence>
<keyword evidence="5" id="KW-0809">Transit peptide</keyword>
<comment type="similarity">
    <text evidence="1">Belongs to the acyl-ACP thioesterase family.</text>
</comment>
<proteinExistence type="inferred from homology"/>
<keyword evidence="7" id="KW-0275">Fatty acid biosynthesis</keyword>
<dbReference type="InterPro" id="IPR029069">
    <property type="entry name" value="HotDog_dom_sf"/>
</dbReference>
<dbReference type="Pfam" id="PF01643">
    <property type="entry name" value="Acyl-ACP_TE"/>
    <property type="match status" value="1"/>
</dbReference>
<evidence type="ECO:0000256" key="6">
    <source>
        <dbReference type="ARBA" id="ARBA00023098"/>
    </source>
</evidence>
<evidence type="ECO:0000313" key="11">
    <source>
        <dbReference type="Proteomes" id="UP000050833"/>
    </source>
</evidence>
<feature type="domain" description="Acyl-ACP thioesterase-like C-terminal" evidence="9">
    <location>
        <begin position="153"/>
        <end position="213"/>
    </location>
</feature>
<evidence type="ECO:0000256" key="7">
    <source>
        <dbReference type="ARBA" id="ARBA00023160"/>
    </source>
</evidence>
<feature type="domain" description="Acyl-ACP thioesterase N-terminal hotdog" evidence="8">
    <location>
        <begin position="4"/>
        <end position="128"/>
    </location>
</feature>
<evidence type="ECO:0000256" key="3">
    <source>
        <dbReference type="ARBA" id="ARBA00022801"/>
    </source>
</evidence>
<dbReference type="RefSeq" id="WP_055946445.1">
    <property type="nucleotide sequence ID" value="NZ_LLKB01000007.1"/>
</dbReference>